<dbReference type="PATRIC" id="fig|1316930.3.peg.729"/>
<dbReference type="InterPro" id="IPR058660">
    <property type="entry name" value="WHD_DnaB"/>
</dbReference>
<reference evidence="4 5" key="1">
    <citation type="submission" date="2013-04" db="EMBL/GenBank/DDBJ databases">
        <authorList>
            <person name="Lin L."/>
            <person name="Zeng Z."/>
            <person name="Xie J."/>
            <person name="Luo L."/>
            <person name="Yang Z."/>
            <person name="Liang W."/>
            <person name="Lin H."/>
            <person name="Dong C."/>
            <person name="Sun Y."/>
        </authorList>
    </citation>
    <scope>NUCLEOTIDE SEQUENCE [LARGE SCALE GENOMIC DNA]</scope>
    <source>
        <strain evidence="4 5">CQ-W70</strain>
    </source>
</reference>
<evidence type="ECO:0000259" key="2">
    <source>
        <dbReference type="Pfam" id="PF07261"/>
    </source>
</evidence>
<gene>
    <name evidence="4" type="ORF">K668_03570</name>
</gene>
<feature type="domain" description="DnaB/C C-terminal" evidence="2">
    <location>
        <begin position="228"/>
        <end position="292"/>
    </location>
</feature>
<dbReference type="Pfam" id="PF07261">
    <property type="entry name" value="DnaB_2"/>
    <property type="match status" value="1"/>
</dbReference>
<accession>A0A059Y0A3</accession>
<evidence type="ECO:0000313" key="4">
    <source>
        <dbReference type="EMBL" id="AIA34284.1"/>
    </source>
</evidence>
<dbReference type="HOGENOM" id="CLU_068872_0_0_14"/>
<evidence type="ECO:0000313" key="5">
    <source>
        <dbReference type="Proteomes" id="UP000027182"/>
    </source>
</evidence>
<evidence type="ECO:0000259" key="3">
    <source>
        <dbReference type="Pfam" id="PF25888"/>
    </source>
</evidence>
<proteinExistence type="inferred from homology"/>
<sequence>MLKTLQYPYFTIQNSLQISSTDLKNLRKFYAPILCSESILLYEYLRDLTHVNSNESDIFDFESLTYLLNMDIKTLNKARIMLESVALLTTLIDEFNRKTVFVLEKPLDSSGFRKNLLLANKLIKTMGKQNFERLMGKEKNIFLSKAKYLLDASAKFDDVFPLDNSVSESDELNNTFALSYELDSSDVSTKEINLFIQEKLDLNTFEYPNPYEAILKTDSRFFFSQVSGQIPTDSIVNLIKFSKNNELSDPCINLVFYYAYDINGRINYAYVKKIITDLINKKLLSFVQVEKHLDSLQGFRNKGTISKKELYKATYLKSITMNNNTYESAESLIED</sequence>
<dbReference type="KEGG" id="mbq:K668_03570"/>
<dbReference type="InterPro" id="IPR006343">
    <property type="entry name" value="DnaB/C_C"/>
</dbReference>
<dbReference type="EMBL" id="CP005933">
    <property type="protein sequence ID" value="AIA34284.1"/>
    <property type="molecule type" value="Genomic_DNA"/>
</dbReference>
<name>A0A059Y0A3_MYCBV</name>
<dbReference type="Pfam" id="PF25888">
    <property type="entry name" value="WHD_DnaB"/>
    <property type="match status" value="1"/>
</dbReference>
<dbReference type="RefSeq" id="WP_013955032.1">
    <property type="nucleotide sequence ID" value="NZ_CP005933.1"/>
</dbReference>
<organism evidence="4 5">
    <name type="scientific">Mycoplasmopsis bovis CQ-W70</name>
    <dbReference type="NCBI Taxonomy" id="1316930"/>
    <lineage>
        <taxon>Bacteria</taxon>
        <taxon>Bacillati</taxon>
        <taxon>Mycoplasmatota</taxon>
        <taxon>Mycoplasmoidales</taxon>
        <taxon>Metamycoplasmataceae</taxon>
        <taxon>Mycoplasmopsis</taxon>
    </lineage>
</organism>
<comment type="similarity">
    <text evidence="1">Belongs to the DnaB/DnaD family.</text>
</comment>
<protein>
    <submittedName>
        <fullName evidence="4">Uncharacterized protein</fullName>
    </submittedName>
</protein>
<evidence type="ECO:0000256" key="1">
    <source>
        <dbReference type="ARBA" id="ARBA00093462"/>
    </source>
</evidence>
<dbReference type="Proteomes" id="UP000027182">
    <property type="component" value="Chromosome"/>
</dbReference>
<dbReference type="AlphaFoldDB" id="A0A059Y0A3"/>
<feature type="domain" description="Replicative helicase loading/DNA remodeling protein DnaB N-terminal winged helix" evidence="3">
    <location>
        <begin position="10"/>
        <end position="182"/>
    </location>
</feature>